<feature type="domain" description="AMP-binding enzyme C-terminal" evidence="7">
    <location>
        <begin position="549"/>
        <end position="627"/>
    </location>
</feature>
<reference evidence="10" key="1">
    <citation type="journal article" date="2011" name="Genome Biol.">
        <title>Comparative genomics of the social amoebae Dictyostelium discoideum and Dictyostelium purpureum.</title>
        <authorList>
            <consortium name="US DOE Joint Genome Institute (JGI-PGF)"/>
            <person name="Sucgang R."/>
            <person name="Kuo A."/>
            <person name="Tian X."/>
            <person name="Salerno W."/>
            <person name="Parikh A."/>
            <person name="Feasley C.L."/>
            <person name="Dalin E."/>
            <person name="Tu H."/>
            <person name="Huang E."/>
            <person name="Barry K."/>
            <person name="Lindquist E."/>
            <person name="Shapiro H."/>
            <person name="Bruce D."/>
            <person name="Schmutz J."/>
            <person name="Salamov A."/>
            <person name="Fey P."/>
            <person name="Gaudet P."/>
            <person name="Anjard C."/>
            <person name="Babu M.M."/>
            <person name="Basu S."/>
            <person name="Bushmanova Y."/>
            <person name="van der Wel H."/>
            <person name="Katoh-Kurasawa M."/>
            <person name="Dinh C."/>
            <person name="Coutinho P.M."/>
            <person name="Saito T."/>
            <person name="Elias M."/>
            <person name="Schaap P."/>
            <person name="Kay R.R."/>
            <person name="Henrissat B."/>
            <person name="Eichinger L."/>
            <person name="Rivero F."/>
            <person name="Putnam N.H."/>
            <person name="West C.M."/>
            <person name="Loomis W.F."/>
            <person name="Chisholm R.L."/>
            <person name="Shaulsky G."/>
            <person name="Strassmann J.E."/>
            <person name="Queller D.C."/>
            <person name="Kuspa A."/>
            <person name="Grigoriev I.V."/>
        </authorList>
    </citation>
    <scope>NUCLEOTIDE SEQUENCE [LARGE SCALE GENOMIC DNA]</scope>
    <source>
        <strain evidence="10">QSDP1</strain>
    </source>
</reference>
<dbReference type="SUPFAM" id="SSF56801">
    <property type="entry name" value="Acetyl-CoA synthetase-like"/>
    <property type="match status" value="1"/>
</dbReference>
<feature type="domain" description="AMP-dependent synthetase/ligase" evidence="6">
    <location>
        <begin position="104"/>
        <end position="483"/>
    </location>
</feature>
<dbReference type="InterPro" id="IPR042099">
    <property type="entry name" value="ANL_N_sf"/>
</dbReference>
<dbReference type="AlphaFoldDB" id="F0ZKZ3"/>
<evidence type="ECO:0000313" key="9">
    <source>
        <dbReference type="EMBL" id="EGC35403.1"/>
    </source>
</evidence>
<dbReference type="EC" id="6.2.1.1" evidence="2"/>
<dbReference type="Pfam" id="PF00501">
    <property type="entry name" value="AMP-binding"/>
    <property type="match status" value="1"/>
</dbReference>
<dbReference type="Gene3D" id="3.30.300.30">
    <property type="match status" value="1"/>
</dbReference>
<evidence type="ECO:0000313" key="10">
    <source>
        <dbReference type="Proteomes" id="UP000001064"/>
    </source>
</evidence>
<dbReference type="InParanoid" id="F0ZKZ3"/>
<dbReference type="FunCoup" id="F0ZKZ3">
    <property type="interactions" value="29"/>
</dbReference>
<evidence type="ECO:0000259" key="6">
    <source>
        <dbReference type="Pfam" id="PF00501"/>
    </source>
</evidence>
<dbReference type="InterPro" id="IPR025110">
    <property type="entry name" value="AMP-bd_C"/>
</dbReference>
<proteinExistence type="inferred from homology"/>
<dbReference type="STRING" id="5786.F0ZKZ3"/>
<dbReference type="InterPro" id="IPR032387">
    <property type="entry name" value="ACAS_N"/>
</dbReference>
<evidence type="ECO:0000256" key="1">
    <source>
        <dbReference type="ARBA" id="ARBA00006432"/>
    </source>
</evidence>
<evidence type="ECO:0000256" key="5">
    <source>
        <dbReference type="ARBA" id="ARBA00022840"/>
    </source>
</evidence>
<dbReference type="Gene3D" id="3.40.50.12780">
    <property type="entry name" value="N-terminal domain of ligase-like"/>
    <property type="match status" value="1"/>
</dbReference>
<feature type="domain" description="Acetyl-coenzyme A synthetase N-terminal" evidence="8">
    <location>
        <begin position="40"/>
        <end position="94"/>
    </location>
</feature>
<dbReference type="InterPro" id="IPR020845">
    <property type="entry name" value="AMP-binding_CS"/>
</dbReference>
<protein>
    <recommendedName>
        <fullName evidence="2">acetate--CoA ligase</fullName>
        <ecNumber evidence="2">6.2.1.1</ecNumber>
    </recommendedName>
</protein>
<keyword evidence="5" id="KW-0067">ATP-binding</keyword>
<dbReference type="InterPro" id="IPR045851">
    <property type="entry name" value="AMP-bd_C_sf"/>
</dbReference>
<dbReference type="FunFam" id="3.30.300.30:FF:000017">
    <property type="entry name" value="Acyl-CoA synthetase short-chain family member 3"/>
    <property type="match status" value="1"/>
</dbReference>
<dbReference type="Pfam" id="PF13193">
    <property type="entry name" value="AMP-binding_C"/>
    <property type="match status" value="1"/>
</dbReference>
<name>F0ZKZ3_DICPU</name>
<dbReference type="Pfam" id="PF16177">
    <property type="entry name" value="ACAS_N"/>
    <property type="match status" value="1"/>
</dbReference>
<dbReference type="eggNOG" id="KOG1175">
    <property type="taxonomic scope" value="Eukaryota"/>
</dbReference>
<evidence type="ECO:0000256" key="3">
    <source>
        <dbReference type="ARBA" id="ARBA00022598"/>
    </source>
</evidence>
<dbReference type="PANTHER" id="PTHR43347">
    <property type="entry name" value="ACYL-COA SYNTHETASE"/>
    <property type="match status" value="1"/>
</dbReference>
<dbReference type="EMBL" id="GL871061">
    <property type="protein sequence ID" value="EGC35403.1"/>
    <property type="molecule type" value="Genomic_DNA"/>
</dbReference>
<dbReference type="GeneID" id="10501505"/>
<dbReference type="GO" id="GO:0050218">
    <property type="term" value="F:propionate-CoA ligase activity"/>
    <property type="evidence" value="ECO:0000318"/>
    <property type="project" value="GO_Central"/>
</dbReference>
<comment type="similarity">
    <text evidence="1">Belongs to the ATP-dependent AMP-binding enzyme family.</text>
</comment>
<organism evidence="9 10">
    <name type="scientific">Dictyostelium purpureum</name>
    <name type="common">Slime mold</name>
    <dbReference type="NCBI Taxonomy" id="5786"/>
    <lineage>
        <taxon>Eukaryota</taxon>
        <taxon>Amoebozoa</taxon>
        <taxon>Evosea</taxon>
        <taxon>Eumycetozoa</taxon>
        <taxon>Dictyostelia</taxon>
        <taxon>Dictyosteliales</taxon>
        <taxon>Dictyosteliaceae</taxon>
        <taxon>Dictyostelium</taxon>
    </lineage>
</organism>
<dbReference type="PANTHER" id="PTHR43347:SF3">
    <property type="entry name" value="ACYL-COA SYNTHETASE SHORT-CHAIN FAMILY MEMBER 3, MITOCHONDRIAL"/>
    <property type="match status" value="1"/>
</dbReference>
<dbReference type="GO" id="GO:0003987">
    <property type="term" value="F:acetate-CoA ligase activity"/>
    <property type="evidence" value="ECO:0007669"/>
    <property type="project" value="UniProtKB-EC"/>
</dbReference>
<dbReference type="Proteomes" id="UP000001064">
    <property type="component" value="Unassembled WGS sequence"/>
</dbReference>
<evidence type="ECO:0000256" key="4">
    <source>
        <dbReference type="ARBA" id="ARBA00022741"/>
    </source>
</evidence>
<dbReference type="InterPro" id="IPR000873">
    <property type="entry name" value="AMP-dep_synth/lig_dom"/>
</dbReference>
<dbReference type="OrthoDB" id="1706066at2759"/>
<evidence type="ECO:0000256" key="2">
    <source>
        <dbReference type="ARBA" id="ARBA00013275"/>
    </source>
</evidence>
<dbReference type="FunFam" id="3.40.50.12780:FF:000001">
    <property type="entry name" value="Acetyl-coenzyme A synthetase"/>
    <property type="match status" value="1"/>
</dbReference>
<keyword evidence="10" id="KW-1185">Reference proteome</keyword>
<sequence>MINLNKSSKTLKLGFFSKRSFSSSSILFNKKFQLSEPFNYEQDVKYSLEDPINFWDDVASKYVHWNKRYDKVYSGDEANPEWFKGGILNACYNAVDVHAKDPVTKNRIALIHETPSKDNTNTLTYGELWDEVCTFSRGLQNLGVEKGDRVVIYMPMVNQAIIAMLACARLGATHSVVFGGFASPQLAQRIEHSKPKVVISCSFGIEGHKVNHYSPLLEKALELSSHKPNHVIVYNRTDIIPDTPSPKVPGSIDWYELTKGISPLRDYALVDSTHPLYILYTSGTTGMPKGVVRDTGGYTVALNYAMRNCYGLKPGDTFFAGSDIGWVVGHTLSVYGPLYTGLTSIIFEGKPTIPDAGVYWKLIEKHRVNALFSAPTAIRAIHRDDADGKIASKYDLSSLQSTWLGGERLDISTFNFLSNATKKPILDNYWQTESGWPMITNPSVQIPIKPNSTGKPVPGYNYAILNSNNERLGTDETGEVCIKLPVPPGFTNTLYLNHEGYKKSYLDSYPGYLRTGDSCFVDKNGYYHIISRVDDIINVSGHRLSTGSIEEILVKHPKIVECAVIGVNDEIKGEVPFGLIVLKPQYKDSCLEVEKELIKEIRETIGPVATFKKVMAVNRLPKTRSGKILRNILRKMYNKEEYVVPPTIEDMAVLDEVDKEFEKYKLEEIEHKKHKKH</sequence>
<evidence type="ECO:0000259" key="7">
    <source>
        <dbReference type="Pfam" id="PF13193"/>
    </source>
</evidence>
<dbReference type="VEuPathDB" id="AmoebaDB:DICPUDRAFT_152292"/>
<dbReference type="GO" id="GO:0005524">
    <property type="term" value="F:ATP binding"/>
    <property type="evidence" value="ECO:0007669"/>
    <property type="project" value="UniProtKB-KW"/>
</dbReference>
<keyword evidence="3" id="KW-0436">Ligase</keyword>
<gene>
    <name evidence="9" type="ORF">DICPUDRAFT_152292</name>
</gene>
<dbReference type="KEGG" id="dpp:DICPUDRAFT_152292"/>
<keyword evidence="4" id="KW-0547">Nucleotide-binding</keyword>
<dbReference type="RefSeq" id="XP_003288079.1">
    <property type="nucleotide sequence ID" value="XM_003288031.1"/>
</dbReference>
<accession>F0ZKZ3</accession>
<dbReference type="OMA" id="FIMGRTD"/>
<dbReference type="PROSITE" id="PS00455">
    <property type="entry name" value="AMP_BINDING"/>
    <property type="match status" value="1"/>
</dbReference>
<evidence type="ECO:0000259" key="8">
    <source>
        <dbReference type="Pfam" id="PF16177"/>
    </source>
</evidence>